<dbReference type="GO" id="GO:0000160">
    <property type="term" value="P:phosphorelay signal transduction system"/>
    <property type="evidence" value="ECO:0007669"/>
    <property type="project" value="InterPro"/>
</dbReference>
<dbReference type="Pfam" id="PF00196">
    <property type="entry name" value="GerE"/>
    <property type="match status" value="1"/>
</dbReference>
<evidence type="ECO:0000259" key="7">
    <source>
        <dbReference type="PROSITE" id="PS50110"/>
    </source>
</evidence>
<evidence type="ECO:0000256" key="4">
    <source>
        <dbReference type="ARBA" id="ARBA00023163"/>
    </source>
</evidence>
<dbReference type="AlphaFoldDB" id="A0A6V8KNG0"/>
<proteinExistence type="predicted"/>
<name>A0A6V8KNG0_9ACTN</name>
<dbReference type="Proteomes" id="UP000482800">
    <property type="component" value="Unassembled WGS sequence"/>
</dbReference>
<evidence type="ECO:0000256" key="5">
    <source>
        <dbReference type="PROSITE-ProRule" id="PRU00169"/>
    </source>
</evidence>
<dbReference type="InterPro" id="IPR011006">
    <property type="entry name" value="CheY-like_superfamily"/>
</dbReference>
<dbReference type="InterPro" id="IPR016032">
    <property type="entry name" value="Sig_transdc_resp-reg_C-effctor"/>
</dbReference>
<dbReference type="SMART" id="SM00421">
    <property type="entry name" value="HTH_LUXR"/>
    <property type="match status" value="1"/>
</dbReference>
<accession>A0A6V8KNG0</accession>
<dbReference type="Gene3D" id="3.40.50.2300">
    <property type="match status" value="1"/>
</dbReference>
<dbReference type="InterPro" id="IPR039420">
    <property type="entry name" value="WalR-like"/>
</dbReference>
<sequence length="228" mass="23905">MGSNGEPTRVVVVDPQVLVRSGLAALLGAAPGIDLVGEAATSEQAMDLVATARPQVVLMDIRVPRIGGVATTRQIVADGRDDRPHVMILADVGLDDHIPDALRAGASGLLHKDTPPERLLAAVTTVAAGNIIVAPPTVHKLIDSCTSAAPHDLSVLTEREQDILRHVAKGLSNIDIATRLAIAEGTVKTHVNRVMAKLNVSSRAKAVVIAYESGLVTARFTRDQGPSR</sequence>
<feature type="domain" description="Response regulatory" evidence="7">
    <location>
        <begin position="9"/>
        <end position="127"/>
    </location>
</feature>
<keyword evidence="3 8" id="KW-0238">DNA-binding</keyword>
<keyword evidence="4" id="KW-0804">Transcription</keyword>
<evidence type="ECO:0000256" key="3">
    <source>
        <dbReference type="ARBA" id="ARBA00023125"/>
    </source>
</evidence>
<dbReference type="PROSITE" id="PS50110">
    <property type="entry name" value="RESPONSE_REGULATORY"/>
    <property type="match status" value="1"/>
</dbReference>
<dbReference type="Pfam" id="PF00072">
    <property type="entry name" value="Response_reg"/>
    <property type="match status" value="1"/>
</dbReference>
<dbReference type="PROSITE" id="PS50043">
    <property type="entry name" value="HTH_LUXR_2"/>
    <property type="match status" value="1"/>
</dbReference>
<dbReference type="InterPro" id="IPR000792">
    <property type="entry name" value="Tscrpt_reg_LuxR_C"/>
</dbReference>
<dbReference type="EMBL" id="BLPF01000002">
    <property type="protein sequence ID" value="GFJ82225.1"/>
    <property type="molecule type" value="Genomic_DNA"/>
</dbReference>
<dbReference type="CDD" id="cd06170">
    <property type="entry name" value="LuxR_C_like"/>
    <property type="match status" value="1"/>
</dbReference>
<dbReference type="SUPFAM" id="SSF52172">
    <property type="entry name" value="CheY-like"/>
    <property type="match status" value="1"/>
</dbReference>
<reference evidence="8 9" key="1">
    <citation type="submission" date="2020-03" db="EMBL/GenBank/DDBJ databases">
        <title>Whole genome shotgun sequence of Phytohabitans houttuyneae NBRC 108639.</title>
        <authorList>
            <person name="Komaki H."/>
            <person name="Tamura T."/>
        </authorList>
    </citation>
    <scope>NUCLEOTIDE SEQUENCE [LARGE SCALE GENOMIC DNA]</scope>
    <source>
        <strain evidence="8 9">NBRC 108639</strain>
    </source>
</reference>
<keyword evidence="9" id="KW-1185">Reference proteome</keyword>
<dbReference type="InterPro" id="IPR058245">
    <property type="entry name" value="NreC/VraR/RcsB-like_REC"/>
</dbReference>
<evidence type="ECO:0000256" key="2">
    <source>
        <dbReference type="ARBA" id="ARBA00023015"/>
    </source>
</evidence>
<organism evidence="8 9">
    <name type="scientific">Phytohabitans houttuyneae</name>
    <dbReference type="NCBI Taxonomy" id="1076126"/>
    <lineage>
        <taxon>Bacteria</taxon>
        <taxon>Bacillati</taxon>
        <taxon>Actinomycetota</taxon>
        <taxon>Actinomycetes</taxon>
        <taxon>Micromonosporales</taxon>
        <taxon>Micromonosporaceae</taxon>
    </lineage>
</organism>
<reference evidence="8 9" key="2">
    <citation type="submission" date="2020-03" db="EMBL/GenBank/DDBJ databases">
        <authorList>
            <person name="Ichikawa N."/>
            <person name="Kimura A."/>
            <person name="Kitahashi Y."/>
            <person name="Uohara A."/>
        </authorList>
    </citation>
    <scope>NUCLEOTIDE SEQUENCE [LARGE SCALE GENOMIC DNA]</scope>
    <source>
        <strain evidence="8 9">NBRC 108639</strain>
    </source>
</reference>
<dbReference type="InterPro" id="IPR001789">
    <property type="entry name" value="Sig_transdc_resp-reg_receiver"/>
</dbReference>
<dbReference type="GO" id="GO:0003677">
    <property type="term" value="F:DNA binding"/>
    <property type="evidence" value="ECO:0007669"/>
    <property type="project" value="UniProtKB-KW"/>
</dbReference>
<dbReference type="SMART" id="SM00448">
    <property type="entry name" value="REC"/>
    <property type="match status" value="1"/>
</dbReference>
<feature type="domain" description="HTH luxR-type" evidence="6">
    <location>
        <begin position="149"/>
        <end position="214"/>
    </location>
</feature>
<dbReference type="RefSeq" id="WP_173062450.1">
    <property type="nucleotide sequence ID" value="NZ_BAABGO010000016.1"/>
</dbReference>
<gene>
    <name evidence="8" type="ORF">Phou_064050</name>
</gene>
<evidence type="ECO:0000313" key="9">
    <source>
        <dbReference type="Proteomes" id="UP000482800"/>
    </source>
</evidence>
<dbReference type="SUPFAM" id="SSF46894">
    <property type="entry name" value="C-terminal effector domain of the bipartite response regulators"/>
    <property type="match status" value="1"/>
</dbReference>
<protein>
    <submittedName>
        <fullName evidence="8">DNA-binding response regulator</fullName>
    </submittedName>
</protein>
<dbReference type="PANTHER" id="PTHR43214">
    <property type="entry name" value="TWO-COMPONENT RESPONSE REGULATOR"/>
    <property type="match status" value="1"/>
</dbReference>
<dbReference type="CDD" id="cd17535">
    <property type="entry name" value="REC_NarL-like"/>
    <property type="match status" value="1"/>
</dbReference>
<dbReference type="PRINTS" id="PR00038">
    <property type="entry name" value="HTHLUXR"/>
</dbReference>
<dbReference type="PANTHER" id="PTHR43214:SF24">
    <property type="entry name" value="TRANSCRIPTIONAL REGULATORY PROTEIN NARL-RELATED"/>
    <property type="match status" value="1"/>
</dbReference>
<evidence type="ECO:0000313" key="8">
    <source>
        <dbReference type="EMBL" id="GFJ82225.1"/>
    </source>
</evidence>
<keyword evidence="2" id="KW-0805">Transcription regulation</keyword>
<evidence type="ECO:0000259" key="6">
    <source>
        <dbReference type="PROSITE" id="PS50043"/>
    </source>
</evidence>
<dbReference type="PROSITE" id="PS00622">
    <property type="entry name" value="HTH_LUXR_1"/>
    <property type="match status" value="1"/>
</dbReference>
<keyword evidence="1 5" id="KW-0597">Phosphoprotein</keyword>
<comment type="caution">
    <text evidence="8">The sequence shown here is derived from an EMBL/GenBank/DDBJ whole genome shotgun (WGS) entry which is preliminary data.</text>
</comment>
<feature type="modified residue" description="4-aspartylphosphate" evidence="5">
    <location>
        <position position="60"/>
    </location>
</feature>
<evidence type="ECO:0000256" key="1">
    <source>
        <dbReference type="ARBA" id="ARBA00022553"/>
    </source>
</evidence>
<dbReference type="GO" id="GO:0006355">
    <property type="term" value="P:regulation of DNA-templated transcription"/>
    <property type="evidence" value="ECO:0007669"/>
    <property type="project" value="InterPro"/>
</dbReference>